<feature type="transmembrane region" description="Helical" evidence="1">
    <location>
        <begin position="12"/>
        <end position="30"/>
    </location>
</feature>
<evidence type="ECO:0000256" key="1">
    <source>
        <dbReference type="SAM" id="Phobius"/>
    </source>
</evidence>
<reference evidence="2 3" key="1">
    <citation type="submission" date="2016-01" db="EMBL/GenBank/DDBJ databases">
        <authorList>
            <person name="Oliw E.H."/>
        </authorList>
    </citation>
    <scope>NUCLEOTIDE SEQUENCE [LARGE SCALE GENOMIC DNA]</scope>
    <source>
        <strain evidence="2 3">MJR7757A</strain>
    </source>
</reference>
<accession>A0A133MPQ7</accession>
<keyword evidence="1" id="KW-0812">Transmembrane</keyword>
<sequence>MHGNINLQMSNWIILVSTILTIKYILENLIELCNFNKKIGLTTKETIKKVIVFFILTVSMVIIIGITFPYFKWKFLYTISIGNLTLIVAFTQLFFGIIFTLFINRKKYKVK</sequence>
<proteinExistence type="predicted"/>
<name>A0A133MPQ7_CLOPF</name>
<dbReference type="EMBL" id="LRPU01000189">
    <property type="protein sequence ID" value="KXA06015.1"/>
    <property type="molecule type" value="Genomic_DNA"/>
</dbReference>
<dbReference type="PATRIC" id="fig|1502.174.peg.2960"/>
<keyword evidence="1" id="KW-0472">Membrane</keyword>
<gene>
    <name evidence="2" type="ORF">HMPREF3222_02937</name>
</gene>
<feature type="transmembrane region" description="Helical" evidence="1">
    <location>
        <begin position="50"/>
        <end position="71"/>
    </location>
</feature>
<dbReference type="Proteomes" id="UP000070646">
    <property type="component" value="Unassembled WGS sequence"/>
</dbReference>
<comment type="caution">
    <text evidence="2">The sequence shown here is derived from an EMBL/GenBank/DDBJ whole genome shotgun (WGS) entry which is preliminary data.</text>
</comment>
<keyword evidence="1" id="KW-1133">Transmembrane helix</keyword>
<evidence type="ECO:0000313" key="3">
    <source>
        <dbReference type="Proteomes" id="UP000070646"/>
    </source>
</evidence>
<organism evidence="2 3">
    <name type="scientific">Clostridium perfringens</name>
    <dbReference type="NCBI Taxonomy" id="1502"/>
    <lineage>
        <taxon>Bacteria</taxon>
        <taxon>Bacillati</taxon>
        <taxon>Bacillota</taxon>
        <taxon>Clostridia</taxon>
        <taxon>Eubacteriales</taxon>
        <taxon>Clostridiaceae</taxon>
        <taxon>Clostridium</taxon>
    </lineage>
</organism>
<protein>
    <submittedName>
        <fullName evidence="2">Uncharacterized protein</fullName>
    </submittedName>
</protein>
<dbReference type="AlphaFoldDB" id="A0A133MPQ7"/>
<evidence type="ECO:0000313" key="2">
    <source>
        <dbReference type="EMBL" id="KXA06015.1"/>
    </source>
</evidence>
<feature type="transmembrane region" description="Helical" evidence="1">
    <location>
        <begin position="77"/>
        <end position="103"/>
    </location>
</feature>